<reference evidence="1 2" key="1">
    <citation type="submission" date="2024-11" db="EMBL/GenBank/DDBJ databases">
        <title>A near-complete genome assembly of Cinchona calisaya.</title>
        <authorList>
            <person name="Lian D.C."/>
            <person name="Zhao X.W."/>
            <person name="Wei L."/>
        </authorList>
    </citation>
    <scope>NUCLEOTIDE SEQUENCE [LARGE SCALE GENOMIC DNA]</scope>
    <source>
        <tissue evidence="1">Nenye</tissue>
    </source>
</reference>
<evidence type="ECO:0000313" key="2">
    <source>
        <dbReference type="Proteomes" id="UP001630127"/>
    </source>
</evidence>
<protein>
    <recommendedName>
        <fullName evidence="3">Maturase K</fullName>
    </recommendedName>
</protein>
<organism evidence="1 2">
    <name type="scientific">Cinchona calisaya</name>
    <dbReference type="NCBI Taxonomy" id="153742"/>
    <lineage>
        <taxon>Eukaryota</taxon>
        <taxon>Viridiplantae</taxon>
        <taxon>Streptophyta</taxon>
        <taxon>Embryophyta</taxon>
        <taxon>Tracheophyta</taxon>
        <taxon>Spermatophyta</taxon>
        <taxon>Magnoliopsida</taxon>
        <taxon>eudicotyledons</taxon>
        <taxon>Gunneridae</taxon>
        <taxon>Pentapetalae</taxon>
        <taxon>asterids</taxon>
        <taxon>lamiids</taxon>
        <taxon>Gentianales</taxon>
        <taxon>Rubiaceae</taxon>
        <taxon>Cinchonoideae</taxon>
        <taxon>Cinchoneae</taxon>
        <taxon>Cinchona</taxon>
    </lineage>
</organism>
<evidence type="ECO:0000313" key="1">
    <source>
        <dbReference type="EMBL" id="KAL3518583.1"/>
    </source>
</evidence>
<dbReference type="EMBL" id="JBJUIK010000009">
    <property type="protein sequence ID" value="KAL3518583.1"/>
    <property type="molecule type" value="Genomic_DNA"/>
</dbReference>
<name>A0ABD2ZLI2_9GENT</name>
<comment type="caution">
    <text evidence="1">The sequence shown here is derived from an EMBL/GenBank/DDBJ whole genome shotgun (WGS) entry which is preliminary data.</text>
</comment>
<accession>A0ABD2ZLI2</accession>
<gene>
    <name evidence="1" type="ORF">ACH5RR_021172</name>
</gene>
<sequence>MSRLFTEREKQMINHPLLEEIEEFLENLLSRPCTFGKYVKENCNSFLPYGNNRDYFFLLEKAMFDIGHQDDYVIQLKNQVGKVLRFFRRRRGYWNLHTFPSYP</sequence>
<evidence type="ECO:0008006" key="3">
    <source>
        <dbReference type="Google" id="ProtNLM"/>
    </source>
</evidence>
<dbReference type="Proteomes" id="UP001630127">
    <property type="component" value="Unassembled WGS sequence"/>
</dbReference>
<keyword evidence="2" id="KW-1185">Reference proteome</keyword>
<dbReference type="AlphaFoldDB" id="A0ABD2ZLI2"/>
<proteinExistence type="predicted"/>